<keyword evidence="9" id="KW-0472">Membrane</keyword>
<dbReference type="PROSITE" id="PS52015">
    <property type="entry name" value="TONB_CTD"/>
    <property type="match status" value="1"/>
</dbReference>
<dbReference type="GO" id="GO:0055085">
    <property type="term" value="P:transmembrane transport"/>
    <property type="evidence" value="ECO:0007669"/>
    <property type="project" value="InterPro"/>
</dbReference>
<evidence type="ECO:0000256" key="9">
    <source>
        <dbReference type="ARBA" id="ARBA00023136"/>
    </source>
</evidence>
<protein>
    <recommendedName>
        <fullName evidence="11">TonB C-terminal domain-containing protein</fullName>
    </recommendedName>
</protein>
<keyword evidence="7" id="KW-0653">Protein transport</keyword>
<dbReference type="Pfam" id="PF03544">
    <property type="entry name" value="TonB_C"/>
    <property type="match status" value="1"/>
</dbReference>
<dbReference type="AlphaFoldDB" id="A0A132EWX7"/>
<evidence type="ECO:0000256" key="2">
    <source>
        <dbReference type="ARBA" id="ARBA00006555"/>
    </source>
</evidence>
<evidence type="ECO:0000256" key="1">
    <source>
        <dbReference type="ARBA" id="ARBA00004383"/>
    </source>
</evidence>
<dbReference type="PANTHER" id="PTHR33446:SF2">
    <property type="entry name" value="PROTEIN TONB"/>
    <property type="match status" value="1"/>
</dbReference>
<organism evidence="12 13">
    <name type="scientific">Burkholderia pseudomultivorans</name>
    <dbReference type="NCBI Taxonomy" id="1207504"/>
    <lineage>
        <taxon>Bacteria</taxon>
        <taxon>Pseudomonadati</taxon>
        <taxon>Pseudomonadota</taxon>
        <taxon>Betaproteobacteria</taxon>
        <taxon>Burkholderiales</taxon>
        <taxon>Burkholderiaceae</taxon>
        <taxon>Burkholderia</taxon>
        <taxon>Burkholderia cepacia complex</taxon>
    </lineage>
</organism>
<reference evidence="12 13" key="1">
    <citation type="submission" date="2015-11" db="EMBL/GenBank/DDBJ databases">
        <title>Expanding the genomic diversity of Burkholderia species for the development of highly accurate diagnostics.</title>
        <authorList>
            <person name="Sahl J."/>
            <person name="Keim P."/>
            <person name="Wagner D."/>
        </authorList>
    </citation>
    <scope>NUCLEOTIDE SEQUENCE [LARGE SCALE GENOMIC DNA]</scope>
    <source>
        <strain evidence="12 13">MSMB574WGS</strain>
    </source>
</reference>
<dbReference type="GO" id="GO:0031992">
    <property type="term" value="F:energy transducer activity"/>
    <property type="evidence" value="ECO:0007669"/>
    <property type="project" value="TreeGrafter"/>
</dbReference>
<evidence type="ECO:0000313" key="12">
    <source>
        <dbReference type="EMBL" id="KWF60885.1"/>
    </source>
</evidence>
<dbReference type="InterPro" id="IPR006260">
    <property type="entry name" value="TonB/TolA_C"/>
</dbReference>
<evidence type="ECO:0000256" key="5">
    <source>
        <dbReference type="ARBA" id="ARBA00022519"/>
    </source>
</evidence>
<evidence type="ECO:0000256" key="3">
    <source>
        <dbReference type="ARBA" id="ARBA00022448"/>
    </source>
</evidence>
<name>A0A132EWX7_9BURK</name>
<dbReference type="RefSeq" id="WP_060299880.1">
    <property type="nucleotide sequence ID" value="NZ_LPJX01000055.1"/>
</dbReference>
<dbReference type="GO" id="GO:0098797">
    <property type="term" value="C:plasma membrane protein complex"/>
    <property type="evidence" value="ECO:0007669"/>
    <property type="project" value="TreeGrafter"/>
</dbReference>
<keyword evidence="8" id="KW-1133">Transmembrane helix</keyword>
<dbReference type="Proteomes" id="UP000061512">
    <property type="component" value="Unassembled WGS sequence"/>
</dbReference>
<dbReference type="GO" id="GO:0015031">
    <property type="term" value="P:protein transport"/>
    <property type="evidence" value="ECO:0007669"/>
    <property type="project" value="UniProtKB-KW"/>
</dbReference>
<dbReference type="NCBIfam" id="TIGR01352">
    <property type="entry name" value="tonB_Cterm"/>
    <property type="match status" value="1"/>
</dbReference>
<evidence type="ECO:0000256" key="4">
    <source>
        <dbReference type="ARBA" id="ARBA00022475"/>
    </source>
</evidence>
<keyword evidence="3" id="KW-0813">Transport</keyword>
<comment type="caution">
    <text evidence="12">The sequence shown here is derived from an EMBL/GenBank/DDBJ whole genome shotgun (WGS) entry which is preliminary data.</text>
</comment>
<evidence type="ECO:0000256" key="8">
    <source>
        <dbReference type="ARBA" id="ARBA00022989"/>
    </source>
</evidence>
<accession>A0A132EWX7</accession>
<evidence type="ECO:0000256" key="6">
    <source>
        <dbReference type="ARBA" id="ARBA00022692"/>
    </source>
</evidence>
<dbReference type="EMBL" id="LPJX01000055">
    <property type="protein sequence ID" value="KWF60885.1"/>
    <property type="molecule type" value="Genomic_DNA"/>
</dbReference>
<evidence type="ECO:0000259" key="11">
    <source>
        <dbReference type="PROSITE" id="PS52015"/>
    </source>
</evidence>
<feature type="domain" description="TonB C-terminal" evidence="11">
    <location>
        <begin position="176"/>
        <end position="265"/>
    </location>
</feature>
<evidence type="ECO:0000256" key="7">
    <source>
        <dbReference type="ARBA" id="ARBA00022927"/>
    </source>
</evidence>
<keyword evidence="6" id="KW-0812">Transmembrane</keyword>
<sequence length="265" mass="27536">MSTLEPGSFEFALPAVPTGPSGVAARWRDVRGPAASIALHALALAALLAWSTHAPHERQPERTIELVLTQSAPEPVQPPSTARPPQPPQPKAQPAPPRRTAPPVARAPTPRAAAPADTPKPVQATPAPSAEPAPAAAPAAQPAPTAAPDAPARSAAPSAPAPARVIGQDGIPSDYVRQVFERINRSAIDRYPRLARLKHLDGRVGYRLVLAPDGSLVRCDIQPSGEDMLDAAALDAIRAAAPFPKLPDLGGSSYVLKGAIVYQSE</sequence>
<evidence type="ECO:0000256" key="10">
    <source>
        <dbReference type="SAM" id="MobiDB-lite"/>
    </source>
</evidence>
<dbReference type="InterPro" id="IPR051045">
    <property type="entry name" value="TonB-dependent_transducer"/>
</dbReference>
<comment type="similarity">
    <text evidence="2">Belongs to the TonB family.</text>
</comment>
<dbReference type="SUPFAM" id="SSF74653">
    <property type="entry name" value="TolA/TonB C-terminal domain"/>
    <property type="match status" value="1"/>
</dbReference>
<dbReference type="InterPro" id="IPR037682">
    <property type="entry name" value="TonB_C"/>
</dbReference>
<keyword evidence="4" id="KW-1003">Cell membrane</keyword>
<evidence type="ECO:0000313" key="13">
    <source>
        <dbReference type="Proteomes" id="UP000061512"/>
    </source>
</evidence>
<feature type="compositionally biased region" description="Pro residues" evidence="10">
    <location>
        <begin position="75"/>
        <end position="100"/>
    </location>
</feature>
<keyword evidence="5" id="KW-0997">Cell inner membrane</keyword>
<feature type="region of interest" description="Disordered" evidence="10">
    <location>
        <begin position="72"/>
        <end position="166"/>
    </location>
</feature>
<dbReference type="PANTHER" id="PTHR33446">
    <property type="entry name" value="PROTEIN TONB-RELATED"/>
    <property type="match status" value="1"/>
</dbReference>
<feature type="compositionally biased region" description="Low complexity" evidence="10">
    <location>
        <begin position="101"/>
        <end position="163"/>
    </location>
</feature>
<proteinExistence type="inferred from homology"/>
<dbReference type="Gene3D" id="3.30.1150.10">
    <property type="match status" value="1"/>
</dbReference>
<comment type="subcellular location">
    <subcellularLocation>
        <location evidence="1">Cell inner membrane</location>
        <topology evidence="1">Single-pass membrane protein</topology>
        <orientation evidence="1">Periplasmic side</orientation>
    </subcellularLocation>
</comment>
<gene>
    <name evidence="12" type="ORF">WT57_02230</name>
</gene>